<organism evidence="2 3">
    <name type="scientific">Vigna unguiculata</name>
    <name type="common">Cowpea</name>
    <dbReference type="NCBI Taxonomy" id="3917"/>
    <lineage>
        <taxon>Eukaryota</taxon>
        <taxon>Viridiplantae</taxon>
        <taxon>Streptophyta</taxon>
        <taxon>Embryophyta</taxon>
        <taxon>Tracheophyta</taxon>
        <taxon>Spermatophyta</taxon>
        <taxon>Magnoliopsida</taxon>
        <taxon>eudicotyledons</taxon>
        <taxon>Gunneridae</taxon>
        <taxon>Pentapetalae</taxon>
        <taxon>rosids</taxon>
        <taxon>fabids</taxon>
        <taxon>Fabales</taxon>
        <taxon>Fabaceae</taxon>
        <taxon>Papilionoideae</taxon>
        <taxon>50 kb inversion clade</taxon>
        <taxon>NPAAA clade</taxon>
        <taxon>indigoferoid/millettioid clade</taxon>
        <taxon>Phaseoleae</taxon>
        <taxon>Vigna</taxon>
    </lineage>
</organism>
<evidence type="ECO:0000313" key="2">
    <source>
        <dbReference type="EMBL" id="QCE04293.1"/>
    </source>
</evidence>
<name>A0A4D6MSD1_VIGUN</name>
<accession>A0A4D6MSD1</accession>
<protein>
    <submittedName>
        <fullName evidence="2">Uncharacterized protein</fullName>
    </submittedName>
</protein>
<sequence length="82" mass="8822">MLRREGFGNGAGAGTLGMDENEGGSRWWCLLEWRLLVREVWWSEVRCNCANEDDGCRGGVAVWCSGVRCLAVVGNGGGCRGG</sequence>
<keyword evidence="3" id="KW-1185">Reference proteome</keyword>
<dbReference type="AlphaFoldDB" id="A0A4D6MSD1"/>
<evidence type="ECO:0000256" key="1">
    <source>
        <dbReference type="SAM" id="MobiDB-lite"/>
    </source>
</evidence>
<proteinExistence type="predicted"/>
<dbReference type="Proteomes" id="UP000501690">
    <property type="component" value="Linkage Group LG8"/>
</dbReference>
<gene>
    <name evidence="2" type="ORF">DEO72_LG8g2329</name>
</gene>
<feature type="region of interest" description="Disordered" evidence="1">
    <location>
        <begin position="1"/>
        <end position="22"/>
    </location>
</feature>
<reference evidence="2 3" key="1">
    <citation type="submission" date="2019-04" db="EMBL/GenBank/DDBJ databases">
        <title>An improved genome assembly and genetic linkage map for asparagus bean, Vigna unguiculata ssp. sesquipedialis.</title>
        <authorList>
            <person name="Xia Q."/>
            <person name="Zhang R."/>
            <person name="Dong Y."/>
        </authorList>
    </citation>
    <scope>NUCLEOTIDE SEQUENCE [LARGE SCALE GENOMIC DNA]</scope>
    <source>
        <tissue evidence="2">Leaf</tissue>
    </source>
</reference>
<dbReference type="EMBL" id="CP039352">
    <property type="protein sequence ID" value="QCE04293.1"/>
    <property type="molecule type" value="Genomic_DNA"/>
</dbReference>
<evidence type="ECO:0000313" key="3">
    <source>
        <dbReference type="Proteomes" id="UP000501690"/>
    </source>
</evidence>